<accession>A0AAV3Q1W2</accession>
<feature type="domain" description="Transposase (putative) gypsy type" evidence="1">
    <location>
        <begin position="63"/>
        <end position="124"/>
    </location>
</feature>
<evidence type="ECO:0000259" key="1">
    <source>
        <dbReference type="Pfam" id="PF04195"/>
    </source>
</evidence>
<comment type="caution">
    <text evidence="2">The sequence shown here is derived from an EMBL/GenBank/DDBJ whole genome shotgun (WGS) entry which is preliminary data.</text>
</comment>
<sequence>MKVTETSAIALGHLRHFHEHYHIDAGVKLRVPLDGETIDNPLVNFAANEGDPIESGYIPVCWEFLNYGLRLPSSTFINNVLSAIDRAPCQIGPLAWATLTTFQVGCLSVGVVPSLNFFSRILDVAHTGVLLHFHTRPKMRNMLYHGKPGKASPTRWHKYWFLAKDAFSDELEDGFPNTLEMDVFCDPDVLINAGLSRGYDNFQGVDLANLLRAKEKKAVVPHQVSYLDIISGNRLINEMLAPEAPSSSVQIPLAAPGESLGNVGERPSTPLLTPIPVDQQAMEFEILSPAPSPLRTILPFRGTSPSAPSWDFNEGSSTPLEGFAAWISQEKGFDNNHPLRK</sequence>
<keyword evidence="3" id="KW-1185">Reference proteome</keyword>
<protein>
    <recommendedName>
        <fullName evidence="1">Transposase (putative) gypsy type domain-containing protein</fullName>
    </recommendedName>
</protein>
<organism evidence="2 3">
    <name type="scientific">Lithospermum erythrorhizon</name>
    <name type="common">Purple gromwell</name>
    <name type="synonym">Lithospermum officinale var. erythrorhizon</name>
    <dbReference type="NCBI Taxonomy" id="34254"/>
    <lineage>
        <taxon>Eukaryota</taxon>
        <taxon>Viridiplantae</taxon>
        <taxon>Streptophyta</taxon>
        <taxon>Embryophyta</taxon>
        <taxon>Tracheophyta</taxon>
        <taxon>Spermatophyta</taxon>
        <taxon>Magnoliopsida</taxon>
        <taxon>eudicotyledons</taxon>
        <taxon>Gunneridae</taxon>
        <taxon>Pentapetalae</taxon>
        <taxon>asterids</taxon>
        <taxon>lamiids</taxon>
        <taxon>Boraginales</taxon>
        <taxon>Boraginaceae</taxon>
        <taxon>Boraginoideae</taxon>
        <taxon>Lithospermeae</taxon>
        <taxon>Lithospermum</taxon>
    </lineage>
</organism>
<dbReference type="EMBL" id="BAABME010002909">
    <property type="protein sequence ID" value="GAA0156605.1"/>
    <property type="molecule type" value="Genomic_DNA"/>
</dbReference>
<dbReference type="InterPro" id="IPR007321">
    <property type="entry name" value="Transposase_28"/>
</dbReference>
<dbReference type="Pfam" id="PF04195">
    <property type="entry name" value="Transposase_28"/>
    <property type="match status" value="1"/>
</dbReference>
<name>A0AAV3Q1W2_LITER</name>
<dbReference type="AlphaFoldDB" id="A0AAV3Q1W2"/>
<dbReference type="Proteomes" id="UP001454036">
    <property type="component" value="Unassembled WGS sequence"/>
</dbReference>
<evidence type="ECO:0000313" key="3">
    <source>
        <dbReference type="Proteomes" id="UP001454036"/>
    </source>
</evidence>
<evidence type="ECO:0000313" key="2">
    <source>
        <dbReference type="EMBL" id="GAA0156605.1"/>
    </source>
</evidence>
<reference evidence="2 3" key="1">
    <citation type="submission" date="2024-01" db="EMBL/GenBank/DDBJ databases">
        <title>The complete chloroplast genome sequence of Lithospermum erythrorhizon: insights into the phylogenetic relationship among Boraginaceae species and the maternal lineages of purple gromwells.</title>
        <authorList>
            <person name="Okada T."/>
            <person name="Watanabe K."/>
        </authorList>
    </citation>
    <scope>NUCLEOTIDE SEQUENCE [LARGE SCALE GENOMIC DNA]</scope>
</reference>
<proteinExistence type="predicted"/>
<gene>
    <name evidence="2" type="ORF">LIER_14060</name>
</gene>